<name>A0A9Q8YCF3_ENSAD</name>
<dbReference type="InterPro" id="IPR032710">
    <property type="entry name" value="NTF2-like_dom_sf"/>
</dbReference>
<accession>A0A9Q8YCF3</accession>
<evidence type="ECO:0000259" key="1">
    <source>
        <dbReference type="Pfam" id="PF14534"/>
    </source>
</evidence>
<dbReference type="RefSeq" id="WP_034788108.1">
    <property type="nucleotide sequence ID" value="NZ_CAXURO020000001.1"/>
</dbReference>
<dbReference type="KEGG" id="eah:FA04_09080"/>
<evidence type="ECO:0000313" key="5">
    <source>
        <dbReference type="Proteomes" id="UP001214094"/>
    </source>
</evidence>
<dbReference type="Proteomes" id="UP001055460">
    <property type="component" value="Chromosome"/>
</dbReference>
<evidence type="ECO:0000313" key="3">
    <source>
        <dbReference type="EMBL" id="WFP92521.1"/>
    </source>
</evidence>
<dbReference type="Pfam" id="PF14534">
    <property type="entry name" value="DUF4440"/>
    <property type="match status" value="1"/>
</dbReference>
<dbReference type="SUPFAM" id="SSF54427">
    <property type="entry name" value="NTF2-like"/>
    <property type="match status" value="1"/>
</dbReference>
<evidence type="ECO:0000313" key="4">
    <source>
        <dbReference type="Proteomes" id="UP001055460"/>
    </source>
</evidence>
<feature type="domain" description="DUF4440" evidence="1">
    <location>
        <begin position="9"/>
        <end position="118"/>
    </location>
</feature>
<dbReference type="Gene3D" id="3.10.450.50">
    <property type="match status" value="1"/>
</dbReference>
<organism evidence="2 4">
    <name type="scientific">Ensifer adhaerens</name>
    <name type="common">Sinorhizobium morelense</name>
    <dbReference type="NCBI Taxonomy" id="106592"/>
    <lineage>
        <taxon>Bacteria</taxon>
        <taxon>Pseudomonadati</taxon>
        <taxon>Pseudomonadota</taxon>
        <taxon>Alphaproteobacteria</taxon>
        <taxon>Hyphomicrobiales</taxon>
        <taxon>Rhizobiaceae</taxon>
        <taxon>Sinorhizobium/Ensifer group</taxon>
        <taxon>Ensifer</taxon>
    </lineage>
</organism>
<dbReference type="InterPro" id="IPR027843">
    <property type="entry name" value="DUF4440"/>
</dbReference>
<protein>
    <submittedName>
        <fullName evidence="2">Nuclear transport factor 2 family protein</fullName>
    </submittedName>
</protein>
<keyword evidence="5" id="KW-1185">Reference proteome</keyword>
<reference evidence="3 5" key="2">
    <citation type="submission" date="2023-03" db="EMBL/GenBank/DDBJ databases">
        <title>Comparative genome and transcriptome analysis combination mining strategies for increasing vitamin B12 production of Ensifer adhaerens strain.</title>
        <authorList>
            <person name="Yongheng L."/>
        </authorList>
    </citation>
    <scope>NUCLEOTIDE SEQUENCE [LARGE SCALE GENOMIC DNA]</scope>
    <source>
        <strain evidence="3 5">Casida A-T305</strain>
    </source>
</reference>
<dbReference type="EMBL" id="CP121308">
    <property type="protein sequence ID" value="WFP92521.1"/>
    <property type="molecule type" value="Genomic_DNA"/>
</dbReference>
<dbReference type="GeneID" id="29517756"/>
<dbReference type="OrthoDB" id="7605348at2"/>
<reference evidence="2" key="1">
    <citation type="submission" date="2022-06" db="EMBL/GenBank/DDBJ databases">
        <title>Physiological and biochemical characterization and genomic elucidation of a strain of the genus Ensifer adhaerens M8 that combines arsenic oxidation and chromium reduction.</title>
        <authorList>
            <person name="Li X."/>
            <person name="Yu c."/>
        </authorList>
    </citation>
    <scope>NUCLEOTIDE SEQUENCE</scope>
    <source>
        <strain evidence="2">M8</strain>
    </source>
</reference>
<dbReference type="EMBL" id="CP098807">
    <property type="protein sequence ID" value="USJ25159.1"/>
    <property type="molecule type" value="Genomic_DNA"/>
</dbReference>
<dbReference type="Proteomes" id="UP001214094">
    <property type="component" value="Chromosome"/>
</dbReference>
<gene>
    <name evidence="2" type="ORF">NE863_09395</name>
    <name evidence="3" type="ORF">P4B07_09230</name>
</gene>
<dbReference type="AlphaFoldDB" id="A0A9Q8YCF3"/>
<evidence type="ECO:0000313" key="2">
    <source>
        <dbReference type="EMBL" id="USJ25159.1"/>
    </source>
</evidence>
<sequence length="138" mass="15553">MAHADEQEIIDLEQEFWRTILEKDTEASVAMLPERSIVVGAQGAAVLTPDDYRRMAEQAERSWKLKSFRLDDVSVVFPREDVAVIAYTVTEEMDVDGQPLTLKAADATTWIRENSGWQACLHTESVLGDPFGRDRKVA</sequence>
<proteinExistence type="predicted"/>